<gene>
    <name evidence="1" type="ORF">NEISICOT_00565</name>
</gene>
<reference evidence="1" key="1">
    <citation type="submission" date="2009-07" db="EMBL/GenBank/DDBJ databases">
        <authorList>
            <person name="Weinstock G."/>
            <person name="Sodergren E."/>
            <person name="Clifton S."/>
            <person name="Fulton L."/>
            <person name="Fulton B."/>
            <person name="Courtney L."/>
            <person name="Fronick C."/>
            <person name="Harrison M."/>
            <person name="Strong C."/>
            <person name="Farmer C."/>
            <person name="Delahaunty K."/>
            <person name="Markovic C."/>
            <person name="Hall O."/>
            <person name="Minx P."/>
            <person name="Tomlinson C."/>
            <person name="Mitreva M."/>
            <person name="Nelson J."/>
            <person name="Hou S."/>
            <person name="Wollam A."/>
            <person name="Pepin K.H."/>
            <person name="Johnson M."/>
            <person name="Bhonagiri V."/>
            <person name="Nash W.E."/>
            <person name="Warren W."/>
            <person name="Chinwalla A."/>
            <person name="Mardis E.R."/>
            <person name="Wilson R.K."/>
        </authorList>
    </citation>
    <scope>NUCLEOTIDE SEQUENCE [LARGE SCALE GENOMIC DNA]</scope>
    <source>
        <strain evidence="1">ATCC 29256</strain>
    </source>
</reference>
<name>C6M227_NEISI</name>
<evidence type="ECO:0000313" key="2">
    <source>
        <dbReference type="Proteomes" id="UP000005365"/>
    </source>
</evidence>
<sequence length="57" mass="6564">MGWGRQVLRYLSVVSIALFLAFLHQSTEGKRLPSKSKGRLKTRYARFQTTFFIQAGD</sequence>
<accession>C6M227</accession>
<dbReference type="EMBL" id="ACKO02000002">
    <property type="protein sequence ID" value="EET45855.1"/>
    <property type="molecule type" value="Genomic_DNA"/>
</dbReference>
<dbReference type="Proteomes" id="UP000005365">
    <property type="component" value="Unassembled WGS sequence"/>
</dbReference>
<organism evidence="1 2">
    <name type="scientific">Neisseria sicca ATCC 29256</name>
    <dbReference type="NCBI Taxonomy" id="547045"/>
    <lineage>
        <taxon>Bacteria</taxon>
        <taxon>Pseudomonadati</taxon>
        <taxon>Pseudomonadota</taxon>
        <taxon>Betaproteobacteria</taxon>
        <taxon>Neisseriales</taxon>
        <taxon>Neisseriaceae</taxon>
        <taxon>Neisseria</taxon>
    </lineage>
</organism>
<evidence type="ECO:0000313" key="1">
    <source>
        <dbReference type="EMBL" id="EET45855.1"/>
    </source>
</evidence>
<comment type="caution">
    <text evidence="1">The sequence shown here is derived from an EMBL/GenBank/DDBJ whole genome shotgun (WGS) entry which is preliminary data.</text>
</comment>
<protein>
    <submittedName>
        <fullName evidence="1">Uncharacterized protein</fullName>
    </submittedName>
</protein>
<proteinExistence type="predicted"/>
<keyword evidence="2" id="KW-1185">Reference proteome</keyword>
<dbReference type="AlphaFoldDB" id="C6M227"/>